<dbReference type="EMBL" id="CM039430">
    <property type="protein sequence ID" value="KAI4344350.1"/>
    <property type="molecule type" value="Genomic_DNA"/>
</dbReference>
<accession>A0ACB9P6J5</accession>
<gene>
    <name evidence="1" type="ORF">L6164_011585</name>
</gene>
<dbReference type="Proteomes" id="UP000828941">
    <property type="component" value="Chromosome 5"/>
</dbReference>
<reference evidence="1 2" key="1">
    <citation type="journal article" date="2022" name="DNA Res.">
        <title>Chromosomal-level genome assembly of the orchid tree Bauhinia variegata (Leguminosae; Cercidoideae) supports the allotetraploid origin hypothesis of Bauhinia.</title>
        <authorList>
            <person name="Zhong Y."/>
            <person name="Chen Y."/>
            <person name="Zheng D."/>
            <person name="Pang J."/>
            <person name="Liu Y."/>
            <person name="Luo S."/>
            <person name="Meng S."/>
            <person name="Qian L."/>
            <person name="Wei D."/>
            <person name="Dai S."/>
            <person name="Zhou R."/>
        </authorList>
    </citation>
    <scope>NUCLEOTIDE SEQUENCE [LARGE SCALE GENOMIC DNA]</scope>
    <source>
        <strain evidence="1">BV-YZ2020</strain>
    </source>
</reference>
<proteinExistence type="predicted"/>
<protein>
    <submittedName>
        <fullName evidence="1">Uncharacterized protein</fullName>
    </submittedName>
</protein>
<evidence type="ECO:0000313" key="2">
    <source>
        <dbReference type="Proteomes" id="UP000828941"/>
    </source>
</evidence>
<comment type="caution">
    <text evidence="1">The sequence shown here is derived from an EMBL/GenBank/DDBJ whole genome shotgun (WGS) entry which is preliminary data.</text>
</comment>
<keyword evidence="2" id="KW-1185">Reference proteome</keyword>
<sequence length="380" mass="41310">MRMRGFDYSMPALAIFVLQFTYAGVALSTRVALLQGMSPRVYVVYRQAVATAVVAPVAYFSSRRSGSCSLNLKSFTLIFLASLFGITICQNVFFEGLYLASSSIASATSNLIPAVTFVIAASLGQEKVNIRGLRSIAKILGTVICVSGAVSMSLVKGPKLLNAEHLPSKSVMASGGENWLLGCLLLFASCCFWSAWLILQVPITASHPNHLSLSAWMCFMSTLQSAAVTVILERDPEAWKMKSTLQLSCCVYAGVIGSAVSYFIQAWCISRKGPLFSAMFSPLYTVIVTILAALFLNEEIYTGSLVGAIGVIMGLYVVLWGKAADVEVTKDTDPIQKINQIETEQVKILIEESMPRKDEEFCKRHLEEPLLLSAKSPSSF</sequence>
<evidence type="ECO:0000313" key="1">
    <source>
        <dbReference type="EMBL" id="KAI4344350.1"/>
    </source>
</evidence>
<name>A0ACB9P6J5_BAUVA</name>
<organism evidence="1 2">
    <name type="scientific">Bauhinia variegata</name>
    <name type="common">Purple orchid tree</name>
    <name type="synonym">Phanera variegata</name>
    <dbReference type="NCBI Taxonomy" id="167791"/>
    <lineage>
        <taxon>Eukaryota</taxon>
        <taxon>Viridiplantae</taxon>
        <taxon>Streptophyta</taxon>
        <taxon>Embryophyta</taxon>
        <taxon>Tracheophyta</taxon>
        <taxon>Spermatophyta</taxon>
        <taxon>Magnoliopsida</taxon>
        <taxon>eudicotyledons</taxon>
        <taxon>Gunneridae</taxon>
        <taxon>Pentapetalae</taxon>
        <taxon>rosids</taxon>
        <taxon>fabids</taxon>
        <taxon>Fabales</taxon>
        <taxon>Fabaceae</taxon>
        <taxon>Cercidoideae</taxon>
        <taxon>Cercideae</taxon>
        <taxon>Bauhiniinae</taxon>
        <taxon>Bauhinia</taxon>
    </lineage>
</organism>